<feature type="compositionally biased region" description="Basic and acidic residues" evidence="1">
    <location>
        <begin position="51"/>
        <end position="61"/>
    </location>
</feature>
<dbReference type="KEGG" id="mmed:Mame_01250"/>
<dbReference type="OrthoDB" id="7917227at2"/>
<organism evidence="2 3">
    <name type="scientific">Martelella mediterranea DSM 17316</name>
    <dbReference type="NCBI Taxonomy" id="1122214"/>
    <lineage>
        <taxon>Bacteria</taxon>
        <taxon>Pseudomonadati</taxon>
        <taxon>Pseudomonadota</taxon>
        <taxon>Alphaproteobacteria</taxon>
        <taxon>Hyphomicrobiales</taxon>
        <taxon>Aurantimonadaceae</taxon>
        <taxon>Martelella</taxon>
    </lineage>
</organism>
<name>A0A1U9YYW1_9HYPH</name>
<accession>A0A1U9YYW1</accession>
<protein>
    <submittedName>
        <fullName evidence="2">Uncharacterized protein</fullName>
    </submittedName>
</protein>
<dbReference type="EMBL" id="CP020330">
    <property type="protein sequence ID" value="AQZ50618.1"/>
    <property type="molecule type" value="Genomic_DNA"/>
</dbReference>
<feature type="region of interest" description="Disordered" evidence="1">
    <location>
        <begin position="51"/>
        <end position="71"/>
    </location>
</feature>
<proteinExistence type="predicted"/>
<feature type="compositionally biased region" description="Basic residues" evidence="1">
    <location>
        <begin position="62"/>
        <end position="71"/>
    </location>
</feature>
<evidence type="ECO:0000256" key="1">
    <source>
        <dbReference type="SAM" id="MobiDB-lite"/>
    </source>
</evidence>
<reference evidence="2 3" key="1">
    <citation type="submission" date="2017-03" db="EMBL/GenBank/DDBJ databases">
        <title>Foreign affairs: Plasmid Transfer between Roseobacters and Rhizobia.</title>
        <authorList>
            <person name="Bartling P."/>
            <person name="Bunk B."/>
            <person name="Overmann J."/>
            <person name="Brinkmann H."/>
            <person name="Petersen J."/>
        </authorList>
    </citation>
    <scope>NUCLEOTIDE SEQUENCE [LARGE SCALE GENOMIC DNA]</scope>
    <source>
        <strain evidence="2 3">MACL11</strain>
    </source>
</reference>
<evidence type="ECO:0000313" key="3">
    <source>
        <dbReference type="Proteomes" id="UP000191135"/>
    </source>
</evidence>
<sequence length="71" mass="8019">MTTTKDQLFKPGRVSATDKLATTDKVAREIIAEEATRLVTKTERLRRLRIEREAAAPEEKPKKARAKKAAK</sequence>
<dbReference type="AlphaFoldDB" id="A0A1U9YYW1"/>
<keyword evidence="3" id="KW-1185">Reference proteome</keyword>
<dbReference type="Proteomes" id="UP000191135">
    <property type="component" value="Chromosome"/>
</dbReference>
<evidence type="ECO:0000313" key="2">
    <source>
        <dbReference type="EMBL" id="AQZ50618.1"/>
    </source>
</evidence>
<dbReference type="STRING" id="1122214.Mame_01250"/>
<dbReference type="RefSeq" id="WP_026173540.1">
    <property type="nucleotide sequence ID" value="NZ_AQWH01000011.1"/>
</dbReference>
<gene>
    <name evidence="2" type="ORF">Mame_01250</name>
</gene>